<sequence>MSDELERSDAEIDDLLGGRGGPTADPTLLWLASAARPAPPPALLARIDAQVAAAAADRREARRADRPGLFLAVVAGALAFAFVFQGVGNIVAGEWIAENLGEPHGPHAYFEGALALIAAAVCAAAAAVRRSWSTVSVLTCSPLAVSLGLGGFGEIGVFAAGVALHLSEGALGLLLVLAWWLDRRDTLRGRHEERA</sequence>
<evidence type="ECO:0000313" key="3">
    <source>
        <dbReference type="EMBL" id="RHW25605.1"/>
    </source>
</evidence>
<proteinExistence type="predicted"/>
<accession>A0A417XZ24</accession>
<keyword evidence="2" id="KW-0472">Membrane</keyword>
<feature type="compositionally biased region" description="Basic and acidic residues" evidence="1">
    <location>
        <begin position="1"/>
        <end position="10"/>
    </location>
</feature>
<dbReference type="Proteomes" id="UP000283644">
    <property type="component" value="Unassembled WGS sequence"/>
</dbReference>
<dbReference type="EMBL" id="QXGH01000023">
    <property type="protein sequence ID" value="RHW25605.1"/>
    <property type="molecule type" value="Genomic_DNA"/>
</dbReference>
<dbReference type="RefSeq" id="WP_118926844.1">
    <property type="nucleotide sequence ID" value="NZ_QXGH01000023.1"/>
</dbReference>
<evidence type="ECO:0000256" key="2">
    <source>
        <dbReference type="SAM" id="Phobius"/>
    </source>
</evidence>
<dbReference type="OrthoDB" id="4382202at2"/>
<evidence type="ECO:0000256" key="1">
    <source>
        <dbReference type="SAM" id="MobiDB-lite"/>
    </source>
</evidence>
<feature type="transmembrane region" description="Helical" evidence="2">
    <location>
        <begin position="135"/>
        <end position="152"/>
    </location>
</feature>
<keyword evidence="2" id="KW-0812">Transmembrane</keyword>
<feature type="transmembrane region" description="Helical" evidence="2">
    <location>
        <begin position="108"/>
        <end position="128"/>
    </location>
</feature>
<feature type="transmembrane region" description="Helical" evidence="2">
    <location>
        <begin position="158"/>
        <end position="181"/>
    </location>
</feature>
<keyword evidence="2" id="KW-1133">Transmembrane helix</keyword>
<organism evidence="3 4">
    <name type="scientific">Nocardioides immobilis</name>
    <dbReference type="NCBI Taxonomy" id="2049295"/>
    <lineage>
        <taxon>Bacteria</taxon>
        <taxon>Bacillati</taxon>
        <taxon>Actinomycetota</taxon>
        <taxon>Actinomycetes</taxon>
        <taxon>Propionibacteriales</taxon>
        <taxon>Nocardioidaceae</taxon>
        <taxon>Nocardioides</taxon>
    </lineage>
</organism>
<reference evidence="3 4" key="1">
    <citation type="submission" date="2018-09" db="EMBL/GenBank/DDBJ databases">
        <title>Genome sequencing of Nocardioides immobilis CCTCC AB 2017083 for comparison to Nocardioides silvaticus.</title>
        <authorList>
            <person name="Li C."/>
            <person name="Wang G."/>
        </authorList>
    </citation>
    <scope>NUCLEOTIDE SEQUENCE [LARGE SCALE GENOMIC DNA]</scope>
    <source>
        <strain evidence="3 4">CCTCC AB 2017083</strain>
    </source>
</reference>
<evidence type="ECO:0000313" key="4">
    <source>
        <dbReference type="Proteomes" id="UP000283644"/>
    </source>
</evidence>
<protein>
    <submittedName>
        <fullName evidence="3">Uncharacterized protein</fullName>
    </submittedName>
</protein>
<name>A0A417XZ24_9ACTN</name>
<dbReference type="AlphaFoldDB" id="A0A417XZ24"/>
<keyword evidence="4" id="KW-1185">Reference proteome</keyword>
<comment type="caution">
    <text evidence="3">The sequence shown here is derived from an EMBL/GenBank/DDBJ whole genome shotgun (WGS) entry which is preliminary data.</text>
</comment>
<feature type="transmembrane region" description="Helical" evidence="2">
    <location>
        <begin position="68"/>
        <end position="88"/>
    </location>
</feature>
<gene>
    <name evidence="3" type="ORF">D0Z08_19070</name>
</gene>
<feature type="region of interest" description="Disordered" evidence="1">
    <location>
        <begin position="1"/>
        <end position="20"/>
    </location>
</feature>